<dbReference type="WBParaSite" id="ACRNAN_Path_281.g1061.t1">
    <property type="protein sequence ID" value="ACRNAN_Path_281.g1061.t1"/>
    <property type="gene ID" value="ACRNAN_Path_281.g1061"/>
</dbReference>
<name>A0A914C4V5_9BILA</name>
<organism evidence="1 2">
    <name type="scientific">Acrobeloides nanus</name>
    <dbReference type="NCBI Taxonomy" id="290746"/>
    <lineage>
        <taxon>Eukaryota</taxon>
        <taxon>Metazoa</taxon>
        <taxon>Ecdysozoa</taxon>
        <taxon>Nematoda</taxon>
        <taxon>Chromadorea</taxon>
        <taxon>Rhabditida</taxon>
        <taxon>Tylenchina</taxon>
        <taxon>Cephalobomorpha</taxon>
        <taxon>Cephaloboidea</taxon>
        <taxon>Cephalobidae</taxon>
        <taxon>Acrobeloides</taxon>
    </lineage>
</organism>
<accession>A0A914C4V5</accession>
<evidence type="ECO:0000313" key="2">
    <source>
        <dbReference type="WBParaSite" id="ACRNAN_Path_281.g1061.t1"/>
    </source>
</evidence>
<evidence type="ECO:0000313" key="1">
    <source>
        <dbReference type="Proteomes" id="UP000887540"/>
    </source>
</evidence>
<proteinExistence type="predicted"/>
<dbReference type="AlphaFoldDB" id="A0A914C4V5"/>
<keyword evidence="1" id="KW-1185">Reference proteome</keyword>
<dbReference type="Proteomes" id="UP000887540">
    <property type="component" value="Unplaced"/>
</dbReference>
<sequence length="79" mass="8337">MFIMGQVAQVDIKALEDTKVPMAIEDLVVIKEAAALVSGQIMVVQAGVVQVVNGMELGLADGVDPALHQEHGDHNNFIG</sequence>
<reference evidence="2" key="1">
    <citation type="submission" date="2022-11" db="UniProtKB">
        <authorList>
            <consortium name="WormBaseParasite"/>
        </authorList>
    </citation>
    <scope>IDENTIFICATION</scope>
</reference>
<protein>
    <submittedName>
        <fullName evidence="2">Uncharacterized protein</fullName>
    </submittedName>
</protein>